<dbReference type="SUPFAM" id="SSF54495">
    <property type="entry name" value="UBC-like"/>
    <property type="match status" value="1"/>
</dbReference>
<dbReference type="Gene3D" id="3.10.110.10">
    <property type="entry name" value="Ubiquitin Conjugating Enzyme"/>
    <property type="match status" value="1"/>
</dbReference>
<name>A0AAP0KHP1_9MAGN</name>
<dbReference type="AlphaFoldDB" id="A0AAP0KHP1"/>
<keyword evidence="3" id="KW-0547">Nucleotide-binding</keyword>
<dbReference type="SMART" id="SM00212">
    <property type="entry name" value="UBCc"/>
    <property type="match status" value="1"/>
</dbReference>
<organism evidence="7 8">
    <name type="scientific">Stephania japonica</name>
    <dbReference type="NCBI Taxonomy" id="461633"/>
    <lineage>
        <taxon>Eukaryota</taxon>
        <taxon>Viridiplantae</taxon>
        <taxon>Streptophyta</taxon>
        <taxon>Embryophyta</taxon>
        <taxon>Tracheophyta</taxon>
        <taxon>Spermatophyta</taxon>
        <taxon>Magnoliopsida</taxon>
        <taxon>Ranunculales</taxon>
        <taxon>Menispermaceae</taxon>
        <taxon>Menispermoideae</taxon>
        <taxon>Cissampelideae</taxon>
        <taxon>Stephania</taxon>
    </lineage>
</organism>
<dbReference type="CDD" id="cd23837">
    <property type="entry name" value="UBCc_UBE2O"/>
    <property type="match status" value="1"/>
</dbReference>
<accession>A0AAP0KHP1</accession>
<evidence type="ECO:0000313" key="8">
    <source>
        <dbReference type="Proteomes" id="UP001417504"/>
    </source>
</evidence>
<proteinExistence type="predicted"/>
<protein>
    <recommendedName>
        <fullName evidence="1">E2 ubiquitin-conjugating enzyme</fullName>
        <ecNumber evidence="1">2.3.2.23</ecNumber>
    </recommendedName>
</protein>
<comment type="caution">
    <text evidence="7">The sequence shown here is derived from an EMBL/GenBank/DDBJ whole genome shotgun (WGS) entry which is preliminary data.</text>
</comment>
<keyword evidence="2" id="KW-0808">Transferase</keyword>
<evidence type="ECO:0000313" key="7">
    <source>
        <dbReference type="EMBL" id="KAK9152757.1"/>
    </source>
</evidence>
<dbReference type="FunFam" id="3.10.110.10:FF:000028">
    <property type="entry name" value="Probable ubiquitin-conjugating enzyme E2 23"/>
    <property type="match status" value="1"/>
</dbReference>
<evidence type="ECO:0000256" key="2">
    <source>
        <dbReference type="ARBA" id="ARBA00022679"/>
    </source>
</evidence>
<sequence length="468" mass="53105">MNVYSSAPGMNAYSSATEFGSLNGIPTFLPEHPMQGFVYTNNPINGFPYNVSSQNYDYGFNAFGLQDQFSSMELDVPMASPLSFPEQSVKLQANSAFAPISTNPSHLNYNYYNEHKGAVNVCFQQLAESSIGMTAVSNSAISHKSSSKRTRNVELPKNQRLFKQFDTVQDYSDHYYINQNSSYAKQPSKNWAKTIQQEWRLLEKDLPDSIFVRVYEERMDILRAVIVGAAGTPYHDGLFFFDFYFRHDYPRQPPQVYYHSGGLRLNPNLYASGKVCLSLLNTWQGQKDEKWTPGKSTVLQVLLSIQALVLNAKPYFNEPGYELMAGKEEGERRARDYNENTFILSCKTMMYNLRRPPKALISFGIQYFLQNFEALVAEHFREQAHAILISCKAYMEGAQVGCLVGGVQDLEEGDKSCSIGFKTQVSEIVRTLIPELTRIGAKECEQFLPQGPQLVHKQNRAHTTLRLF</sequence>
<dbReference type="Pfam" id="PF00179">
    <property type="entry name" value="UQ_con"/>
    <property type="match status" value="1"/>
</dbReference>
<dbReference type="GO" id="GO:0005524">
    <property type="term" value="F:ATP binding"/>
    <property type="evidence" value="ECO:0007669"/>
    <property type="project" value="UniProtKB-KW"/>
</dbReference>
<dbReference type="GO" id="GO:0061631">
    <property type="term" value="F:ubiquitin conjugating enzyme activity"/>
    <property type="evidence" value="ECO:0007669"/>
    <property type="project" value="UniProtKB-EC"/>
</dbReference>
<keyword evidence="8" id="KW-1185">Reference proteome</keyword>
<keyword evidence="4" id="KW-0833">Ubl conjugation pathway</keyword>
<dbReference type="PROSITE" id="PS50127">
    <property type="entry name" value="UBC_2"/>
    <property type="match status" value="1"/>
</dbReference>
<gene>
    <name evidence="7" type="ORF">Sjap_000237</name>
</gene>
<dbReference type="PANTHER" id="PTHR46116">
    <property type="entry name" value="(E3-INDEPENDENT) E2 UBIQUITIN-CONJUGATING ENZYME"/>
    <property type="match status" value="1"/>
</dbReference>
<evidence type="ECO:0000256" key="4">
    <source>
        <dbReference type="ARBA" id="ARBA00022786"/>
    </source>
</evidence>
<evidence type="ECO:0000256" key="3">
    <source>
        <dbReference type="ARBA" id="ARBA00022741"/>
    </source>
</evidence>
<dbReference type="EC" id="2.3.2.23" evidence="1"/>
<keyword evidence="5" id="KW-0067">ATP-binding</keyword>
<reference evidence="7 8" key="1">
    <citation type="submission" date="2024-01" db="EMBL/GenBank/DDBJ databases">
        <title>Genome assemblies of Stephania.</title>
        <authorList>
            <person name="Yang L."/>
        </authorList>
    </citation>
    <scope>NUCLEOTIDE SEQUENCE [LARGE SCALE GENOMIC DNA]</scope>
    <source>
        <strain evidence="7">QJT</strain>
        <tissue evidence="7">Leaf</tissue>
    </source>
</reference>
<feature type="domain" description="UBC core" evidence="6">
    <location>
        <begin position="190"/>
        <end position="351"/>
    </location>
</feature>
<dbReference type="InterPro" id="IPR016135">
    <property type="entry name" value="UBQ-conjugating_enzyme/RWD"/>
</dbReference>
<evidence type="ECO:0000259" key="6">
    <source>
        <dbReference type="PROSITE" id="PS50127"/>
    </source>
</evidence>
<dbReference type="EMBL" id="JBBNAE010000001">
    <property type="protein sequence ID" value="KAK9152757.1"/>
    <property type="molecule type" value="Genomic_DNA"/>
</dbReference>
<dbReference type="InterPro" id="IPR000608">
    <property type="entry name" value="UBC"/>
</dbReference>
<evidence type="ECO:0000256" key="1">
    <source>
        <dbReference type="ARBA" id="ARBA00012486"/>
    </source>
</evidence>
<dbReference type="Proteomes" id="UP001417504">
    <property type="component" value="Unassembled WGS sequence"/>
</dbReference>
<evidence type="ECO:0000256" key="5">
    <source>
        <dbReference type="ARBA" id="ARBA00022840"/>
    </source>
</evidence>
<dbReference type="PANTHER" id="PTHR46116:SF41">
    <property type="entry name" value="UBIQUITIN-CONJUGATING ENZYME E2 25-RELATED"/>
    <property type="match status" value="1"/>
</dbReference>